<dbReference type="CDD" id="cd03429">
    <property type="entry name" value="NUDIX_NADH_pyrophosphatase_Nudt13"/>
    <property type="match status" value="1"/>
</dbReference>
<dbReference type="PANTHER" id="PTHR42904">
    <property type="entry name" value="NUDIX HYDROLASE, NUDC SUBFAMILY"/>
    <property type="match status" value="1"/>
</dbReference>
<sequence>MIQDIEPHILNNSYDPNKKPQADSLIFSFRKRSVLVTEDFTFPTYAQMPAEAEYVYLFSLDDRDCFLIKHHVRLEGYYYEDVWNLRNDDEDFAPYLLAVVTAYSLSNWYRHNRYCGYCGVETTLADDERAIVCPHCGNRIYPRLNPAVIVGVMHGDEILITKYAQGYGHNALIAGFVEIGETLEQTVAREVMEEVGLKVKNIRYYKSQPWGFVDDILMGFYCVVDGDTKIKLDTSELKKGVWTKREDIHLQPDHLSLTNEMMEMFQKGLIDESYCD</sequence>
<evidence type="ECO:0000256" key="5">
    <source>
        <dbReference type="ARBA" id="ARBA00022723"/>
    </source>
</evidence>
<reference evidence="11 12" key="1">
    <citation type="submission" date="2018-11" db="EMBL/GenBank/DDBJ databases">
        <title>Novel Erysipelotrichaceae bacterium isolated from small intestine of a swine.</title>
        <authorList>
            <person name="Kim J.S."/>
            <person name="Choe H."/>
            <person name="Lee Y.R."/>
            <person name="Kim K.M."/>
            <person name="Park D.S."/>
        </authorList>
    </citation>
    <scope>NUCLEOTIDE SEQUENCE [LARGE SCALE GENOMIC DNA]</scope>
    <source>
        <strain evidence="11 12">SG0102</strain>
    </source>
</reference>
<dbReference type="GO" id="GO:0006742">
    <property type="term" value="P:NADP+ catabolic process"/>
    <property type="evidence" value="ECO:0007669"/>
    <property type="project" value="TreeGrafter"/>
</dbReference>
<keyword evidence="8" id="KW-0520">NAD</keyword>
<dbReference type="OrthoDB" id="9787476at2"/>
<dbReference type="InterPro" id="IPR049734">
    <property type="entry name" value="NudC-like_C"/>
</dbReference>
<evidence type="ECO:0000259" key="10">
    <source>
        <dbReference type="PROSITE" id="PS51462"/>
    </source>
</evidence>
<dbReference type="EC" id="3.6.1.22" evidence="4"/>
<accession>A0A3G9JAC7</accession>
<comment type="cofactor">
    <cofactor evidence="1">
        <name>Mg(2+)</name>
        <dbReference type="ChEBI" id="CHEBI:18420"/>
    </cofactor>
</comment>
<dbReference type="GO" id="GO:0019677">
    <property type="term" value="P:NAD+ catabolic process"/>
    <property type="evidence" value="ECO:0007669"/>
    <property type="project" value="TreeGrafter"/>
</dbReference>
<dbReference type="InParanoid" id="A0A3G9JAC7"/>
<dbReference type="PANTHER" id="PTHR42904:SF6">
    <property type="entry name" value="NAD-CAPPED RNA HYDROLASE NUDT12"/>
    <property type="match status" value="1"/>
</dbReference>
<gene>
    <name evidence="11" type="ORF">SG0102_29640</name>
</gene>
<evidence type="ECO:0000256" key="1">
    <source>
        <dbReference type="ARBA" id="ARBA00001946"/>
    </source>
</evidence>
<dbReference type="NCBIfam" id="NF001299">
    <property type="entry name" value="PRK00241.1"/>
    <property type="match status" value="1"/>
</dbReference>
<dbReference type="KEGG" id="ebm:SG0102_29640"/>
<dbReference type="SUPFAM" id="SSF55811">
    <property type="entry name" value="Nudix"/>
    <property type="match status" value="1"/>
</dbReference>
<dbReference type="GO" id="GO:0005829">
    <property type="term" value="C:cytosol"/>
    <property type="evidence" value="ECO:0007669"/>
    <property type="project" value="TreeGrafter"/>
</dbReference>
<dbReference type="Gene3D" id="3.90.79.10">
    <property type="entry name" value="Nucleoside Triphosphate Pyrophosphohydrolase"/>
    <property type="match status" value="1"/>
</dbReference>
<evidence type="ECO:0000256" key="9">
    <source>
        <dbReference type="ARBA" id="ARBA00023679"/>
    </source>
</evidence>
<evidence type="ECO:0000313" key="11">
    <source>
        <dbReference type="EMBL" id="BBH28030.1"/>
    </source>
</evidence>
<keyword evidence="6" id="KW-0378">Hydrolase</keyword>
<dbReference type="Pfam" id="PF09297">
    <property type="entry name" value="Zn_ribbon_NUD"/>
    <property type="match status" value="1"/>
</dbReference>
<evidence type="ECO:0000256" key="8">
    <source>
        <dbReference type="ARBA" id="ARBA00023027"/>
    </source>
</evidence>
<dbReference type="PROSITE" id="PS51462">
    <property type="entry name" value="NUDIX"/>
    <property type="match status" value="1"/>
</dbReference>
<dbReference type="InterPro" id="IPR015376">
    <property type="entry name" value="Znr_NADH_PPase"/>
</dbReference>
<organism evidence="11 12">
    <name type="scientific">Intestinibaculum porci</name>
    <dbReference type="NCBI Taxonomy" id="2487118"/>
    <lineage>
        <taxon>Bacteria</taxon>
        <taxon>Bacillati</taxon>
        <taxon>Bacillota</taxon>
        <taxon>Erysipelotrichia</taxon>
        <taxon>Erysipelotrichales</taxon>
        <taxon>Erysipelotrichaceae</taxon>
        <taxon>Intestinibaculum</taxon>
    </lineage>
</organism>
<dbReference type="InterPro" id="IPR020084">
    <property type="entry name" value="NUDIX_hydrolase_CS"/>
</dbReference>
<comment type="similarity">
    <text evidence="3">Belongs to the Nudix hydrolase family. NudC subfamily.</text>
</comment>
<evidence type="ECO:0000256" key="7">
    <source>
        <dbReference type="ARBA" id="ARBA00022842"/>
    </source>
</evidence>
<dbReference type="PROSITE" id="PS00893">
    <property type="entry name" value="NUDIX_BOX"/>
    <property type="match status" value="1"/>
</dbReference>
<dbReference type="AlphaFoldDB" id="A0A3G9JAC7"/>
<proteinExistence type="inferred from homology"/>
<dbReference type="GO" id="GO:0035529">
    <property type="term" value="F:NADH pyrophosphatase activity"/>
    <property type="evidence" value="ECO:0007669"/>
    <property type="project" value="TreeGrafter"/>
</dbReference>
<feature type="domain" description="Nudix hydrolase" evidence="10">
    <location>
        <begin position="143"/>
        <end position="266"/>
    </location>
</feature>
<dbReference type="Proteomes" id="UP000268059">
    <property type="component" value="Chromosome"/>
</dbReference>
<dbReference type="RefSeq" id="WP_125120701.1">
    <property type="nucleotide sequence ID" value="NZ_AP019309.1"/>
</dbReference>
<keyword evidence="12" id="KW-1185">Reference proteome</keyword>
<dbReference type="InterPro" id="IPR000086">
    <property type="entry name" value="NUDIX_hydrolase_dom"/>
</dbReference>
<name>A0A3G9JAC7_9FIRM</name>
<dbReference type="InterPro" id="IPR050241">
    <property type="entry name" value="NAD-cap_RNA_hydrolase_NudC"/>
</dbReference>
<comment type="cofactor">
    <cofactor evidence="2">
        <name>Zn(2+)</name>
        <dbReference type="ChEBI" id="CHEBI:29105"/>
    </cofactor>
</comment>
<comment type="catalytic activity">
    <reaction evidence="9">
        <text>a 5'-end NAD(+)-phospho-ribonucleoside in mRNA + H2O = a 5'-end phospho-adenosine-phospho-ribonucleoside in mRNA + beta-nicotinamide D-ribonucleotide + 2 H(+)</text>
        <dbReference type="Rhea" id="RHEA:60876"/>
        <dbReference type="Rhea" id="RHEA-COMP:15698"/>
        <dbReference type="Rhea" id="RHEA-COMP:15719"/>
        <dbReference type="ChEBI" id="CHEBI:14649"/>
        <dbReference type="ChEBI" id="CHEBI:15377"/>
        <dbReference type="ChEBI" id="CHEBI:15378"/>
        <dbReference type="ChEBI" id="CHEBI:144029"/>
        <dbReference type="ChEBI" id="CHEBI:144051"/>
    </reaction>
    <physiologicalReaction direction="left-to-right" evidence="9">
        <dbReference type="Rhea" id="RHEA:60877"/>
    </physiologicalReaction>
</comment>
<evidence type="ECO:0000256" key="4">
    <source>
        <dbReference type="ARBA" id="ARBA00012381"/>
    </source>
</evidence>
<dbReference type="InterPro" id="IPR015797">
    <property type="entry name" value="NUDIX_hydrolase-like_dom_sf"/>
</dbReference>
<evidence type="ECO:0000313" key="12">
    <source>
        <dbReference type="Proteomes" id="UP000268059"/>
    </source>
</evidence>
<evidence type="ECO:0000256" key="3">
    <source>
        <dbReference type="ARBA" id="ARBA00009595"/>
    </source>
</evidence>
<dbReference type="EMBL" id="AP019309">
    <property type="protein sequence ID" value="BBH28030.1"/>
    <property type="molecule type" value="Genomic_DNA"/>
</dbReference>
<dbReference type="Gene3D" id="3.90.79.20">
    <property type="match status" value="1"/>
</dbReference>
<dbReference type="Pfam" id="PF00293">
    <property type="entry name" value="NUDIX"/>
    <property type="match status" value="1"/>
</dbReference>
<evidence type="ECO:0000256" key="6">
    <source>
        <dbReference type="ARBA" id="ARBA00022801"/>
    </source>
</evidence>
<keyword evidence="5" id="KW-0479">Metal-binding</keyword>
<protein>
    <recommendedName>
        <fullName evidence="4">NAD(+) diphosphatase</fullName>
        <ecNumber evidence="4">3.6.1.22</ecNumber>
    </recommendedName>
</protein>
<dbReference type="GO" id="GO:0046872">
    <property type="term" value="F:metal ion binding"/>
    <property type="evidence" value="ECO:0007669"/>
    <property type="project" value="UniProtKB-KW"/>
</dbReference>
<keyword evidence="7" id="KW-0460">Magnesium</keyword>
<evidence type="ECO:0000256" key="2">
    <source>
        <dbReference type="ARBA" id="ARBA00001947"/>
    </source>
</evidence>